<feature type="domain" description="SLH" evidence="1">
    <location>
        <begin position="640"/>
        <end position="706"/>
    </location>
</feature>
<name>A0A6G7XF48_9MICO</name>
<feature type="domain" description="SLH" evidence="1">
    <location>
        <begin position="575"/>
        <end position="639"/>
    </location>
</feature>
<evidence type="ECO:0000313" key="3">
    <source>
        <dbReference type="Proteomes" id="UP000502677"/>
    </source>
</evidence>
<dbReference type="Pfam" id="PF13688">
    <property type="entry name" value="Reprolysin_5"/>
    <property type="match status" value="1"/>
</dbReference>
<gene>
    <name evidence="2" type="ORF">G7068_07135</name>
</gene>
<dbReference type="Proteomes" id="UP000502677">
    <property type="component" value="Chromosome"/>
</dbReference>
<dbReference type="SUPFAM" id="SSF55486">
    <property type="entry name" value="Metalloproteases ('zincins'), catalytic domain"/>
    <property type="match status" value="1"/>
</dbReference>
<dbReference type="GO" id="GO:0008237">
    <property type="term" value="F:metallopeptidase activity"/>
    <property type="evidence" value="ECO:0007669"/>
    <property type="project" value="InterPro"/>
</dbReference>
<dbReference type="KEGG" id="lvi:G7068_07135"/>
<protein>
    <recommendedName>
        <fullName evidence="1">SLH domain-containing protein</fullName>
    </recommendedName>
</protein>
<evidence type="ECO:0000259" key="1">
    <source>
        <dbReference type="PROSITE" id="PS51272"/>
    </source>
</evidence>
<dbReference type="Gene3D" id="3.40.390.10">
    <property type="entry name" value="Collagenase (Catalytic Domain)"/>
    <property type="match status" value="1"/>
</dbReference>
<accession>A0A6G7XF48</accession>
<dbReference type="Gene3D" id="2.60.40.2700">
    <property type="match status" value="1"/>
</dbReference>
<organism evidence="2 3">
    <name type="scientific">Leucobacter viscericola</name>
    <dbReference type="NCBI Taxonomy" id="2714935"/>
    <lineage>
        <taxon>Bacteria</taxon>
        <taxon>Bacillati</taxon>
        <taxon>Actinomycetota</taxon>
        <taxon>Actinomycetes</taxon>
        <taxon>Micrococcales</taxon>
        <taxon>Microbacteriaceae</taxon>
        <taxon>Leucobacter</taxon>
    </lineage>
</organism>
<dbReference type="PROSITE" id="PS51272">
    <property type="entry name" value="SLH"/>
    <property type="match status" value="2"/>
</dbReference>
<dbReference type="RefSeq" id="WP_166290602.1">
    <property type="nucleotide sequence ID" value="NZ_CP049863.1"/>
</dbReference>
<dbReference type="InterPro" id="IPR024079">
    <property type="entry name" value="MetalloPept_cat_dom_sf"/>
</dbReference>
<dbReference type="InterPro" id="IPR001119">
    <property type="entry name" value="SLH_dom"/>
</dbReference>
<dbReference type="AlphaFoldDB" id="A0A6G7XF48"/>
<evidence type="ECO:0000313" key="2">
    <source>
        <dbReference type="EMBL" id="QIK62991.1"/>
    </source>
</evidence>
<sequence length="763" mass="81437">MQTIEQFEAGEKPATSESKTIVATEQIGLVEVDTEKSQGALESGDTFSGEVELPSAVVEAMSDKIASEGPLTETAVAESVADATMEGGGLLVASGVGVEDSNTAADETGADTDLKDDGSAQAALVKKSHPVHIRYFGGNAAAQPTKTEMQTLVKGASSYWNVQTNGIVPSLPEASYKVMSNSNNCDQYALWNQAIHDLGYSNAYAFLTSGQHLAIFVNNNCSGPTVGLALMSQSQTIHQGGVTWVDLGKRGGQPVSDMLQPFAHEIGHTFGLAHSDARQCPNPKFDVAVPASTGRPSASTGCQDIDYGDYISVMGPYYQGWGKVPAVLPIAQKNLLGVTTSSMLREVNASGSAVQTFTINAASATSGVRGLRVATPSPGRTLYVEYRNGTGQDRGLKWSTNLLTNGTDILGPGVRVMNGDKVFGSRDVVLSPWFSGKRWQGMRAGHSVMPYGDTARVVVQSASGATATVRIEYKGFKDGGKVASTSVKEGGSLIAGKTLTAKLTGKWAVTYGTAPSKVSDRYQWLRNGSAIKGATGASYRTTAADINQKITVNVKPYAAGWVSGKGATSATRTVVSPPFIDVLYGQKFYNEINWMKSSGTSTGTRTAKGAVYAPKANVTREAMAAFLYRMNAPKNYKAPAKSPFVDVQKGQKFYKEISWMYTSGLSTGTMRNGQRFYDPKAAVSREAMAAFMYRMQKPKGYKAPSTSPFADVRKGQKFYKEITWMYKSGLSTGTRQPSGKPVYSPKGSVTREAMGAFLYRLKH</sequence>
<proteinExistence type="predicted"/>
<dbReference type="EMBL" id="CP049863">
    <property type="protein sequence ID" value="QIK62991.1"/>
    <property type="molecule type" value="Genomic_DNA"/>
</dbReference>
<keyword evidence="3" id="KW-1185">Reference proteome</keyword>
<reference evidence="2 3" key="1">
    <citation type="submission" date="2020-03" db="EMBL/GenBank/DDBJ databases">
        <title>Leucobacter sp. nov., isolated from beetles.</title>
        <authorList>
            <person name="Hyun D.-W."/>
            <person name="Bae J.-W."/>
        </authorList>
    </citation>
    <scope>NUCLEOTIDE SEQUENCE [LARGE SCALE GENOMIC DNA]</scope>
    <source>
        <strain evidence="2 3">HDW9C</strain>
    </source>
</reference>